<gene>
    <name evidence="1" type="ORF">L6164_028553</name>
</gene>
<protein>
    <submittedName>
        <fullName evidence="1">Uncharacterized protein</fullName>
    </submittedName>
</protein>
<reference evidence="1 2" key="1">
    <citation type="journal article" date="2022" name="DNA Res.">
        <title>Chromosomal-level genome assembly of the orchid tree Bauhinia variegata (Leguminosae; Cercidoideae) supports the allotetraploid origin hypothesis of Bauhinia.</title>
        <authorList>
            <person name="Zhong Y."/>
            <person name="Chen Y."/>
            <person name="Zheng D."/>
            <person name="Pang J."/>
            <person name="Liu Y."/>
            <person name="Luo S."/>
            <person name="Meng S."/>
            <person name="Qian L."/>
            <person name="Wei D."/>
            <person name="Dai S."/>
            <person name="Zhou R."/>
        </authorList>
    </citation>
    <scope>NUCLEOTIDE SEQUENCE [LARGE SCALE GENOMIC DNA]</scope>
    <source>
        <strain evidence="1">BV-YZ2020</strain>
    </source>
</reference>
<evidence type="ECO:0000313" key="1">
    <source>
        <dbReference type="EMBL" id="KAI4305167.1"/>
    </source>
</evidence>
<name>A0ACB9L6U5_BAUVA</name>
<dbReference type="EMBL" id="CM039437">
    <property type="protein sequence ID" value="KAI4305167.1"/>
    <property type="molecule type" value="Genomic_DNA"/>
</dbReference>
<keyword evidence="2" id="KW-1185">Reference proteome</keyword>
<sequence>MQLPPSSPSLATPSQSQPRFTTNLNNQKLLTKLAEDVQNRNLSEFKNEVSTLSKTEHLNLLRLYGYLENQDEKIIIVEYVANGTLWEHLDDMYCRKKCIRGDELEMGERLDVAIDVAHAVTYLHMYADHQIIHRDIKASNFLITEKLRGKVADFGLACLAEEVHAATHISTH</sequence>
<comment type="caution">
    <text evidence="1">The sequence shown here is derived from an EMBL/GenBank/DDBJ whole genome shotgun (WGS) entry which is preliminary data.</text>
</comment>
<dbReference type="Proteomes" id="UP000828941">
    <property type="component" value="Chromosome 12"/>
</dbReference>
<evidence type="ECO:0000313" key="2">
    <source>
        <dbReference type="Proteomes" id="UP000828941"/>
    </source>
</evidence>
<organism evidence="1 2">
    <name type="scientific">Bauhinia variegata</name>
    <name type="common">Purple orchid tree</name>
    <name type="synonym">Phanera variegata</name>
    <dbReference type="NCBI Taxonomy" id="167791"/>
    <lineage>
        <taxon>Eukaryota</taxon>
        <taxon>Viridiplantae</taxon>
        <taxon>Streptophyta</taxon>
        <taxon>Embryophyta</taxon>
        <taxon>Tracheophyta</taxon>
        <taxon>Spermatophyta</taxon>
        <taxon>Magnoliopsida</taxon>
        <taxon>eudicotyledons</taxon>
        <taxon>Gunneridae</taxon>
        <taxon>Pentapetalae</taxon>
        <taxon>rosids</taxon>
        <taxon>fabids</taxon>
        <taxon>Fabales</taxon>
        <taxon>Fabaceae</taxon>
        <taxon>Cercidoideae</taxon>
        <taxon>Cercideae</taxon>
        <taxon>Bauhiniinae</taxon>
        <taxon>Bauhinia</taxon>
    </lineage>
</organism>
<accession>A0ACB9L6U5</accession>
<proteinExistence type="predicted"/>